<feature type="transmembrane region" description="Helical" evidence="1">
    <location>
        <begin position="65"/>
        <end position="85"/>
    </location>
</feature>
<gene>
    <name evidence="2" type="ORF">CRH09_20780</name>
</gene>
<dbReference type="GeneID" id="88359791"/>
<dbReference type="AlphaFoldDB" id="A0A291RM68"/>
<evidence type="ECO:0000313" key="3">
    <source>
        <dbReference type="Proteomes" id="UP000221961"/>
    </source>
</evidence>
<keyword evidence="1" id="KW-0472">Membrane</keyword>
<dbReference type="KEGG" id="ntp:CRH09_20780"/>
<protein>
    <submittedName>
        <fullName evidence="2">Uncharacterized protein</fullName>
    </submittedName>
</protein>
<dbReference type="Proteomes" id="UP000221961">
    <property type="component" value="Chromosome"/>
</dbReference>
<sequence length="90" mass="9576">MLIAAAHTVVLAQLQDPSPEPPPGTEHSMVLLRYLLWFHLLAAVLAAACWARFARRLGSARARVWLLIAVALAVGISTAAVGAYMGTALE</sequence>
<evidence type="ECO:0000313" key="2">
    <source>
        <dbReference type="EMBL" id="ATL68254.1"/>
    </source>
</evidence>
<accession>A0A291RM68</accession>
<evidence type="ECO:0000256" key="1">
    <source>
        <dbReference type="SAM" id="Phobius"/>
    </source>
</evidence>
<reference evidence="2 3" key="1">
    <citation type="submission" date="2017-10" db="EMBL/GenBank/DDBJ databases">
        <title>Comparative genomics between pathogenic Norcardia.</title>
        <authorList>
            <person name="Zeng L."/>
        </authorList>
    </citation>
    <scope>NUCLEOTIDE SEQUENCE [LARGE SCALE GENOMIC DNA]</scope>
    <source>
        <strain evidence="2 3">NC_YFY_NT001</strain>
    </source>
</reference>
<feature type="transmembrane region" description="Helical" evidence="1">
    <location>
        <begin position="30"/>
        <end position="53"/>
    </location>
</feature>
<name>A0A291RM68_9NOCA</name>
<dbReference type="RefSeq" id="WP_098695355.1">
    <property type="nucleotide sequence ID" value="NZ_CP023778.1"/>
</dbReference>
<proteinExistence type="predicted"/>
<keyword evidence="1" id="KW-1133">Transmembrane helix</keyword>
<dbReference type="EMBL" id="CP023778">
    <property type="protein sequence ID" value="ATL68254.1"/>
    <property type="molecule type" value="Genomic_DNA"/>
</dbReference>
<organism evidence="2 3">
    <name type="scientific">Nocardia terpenica</name>
    <dbReference type="NCBI Taxonomy" id="455432"/>
    <lineage>
        <taxon>Bacteria</taxon>
        <taxon>Bacillati</taxon>
        <taxon>Actinomycetota</taxon>
        <taxon>Actinomycetes</taxon>
        <taxon>Mycobacteriales</taxon>
        <taxon>Nocardiaceae</taxon>
        <taxon>Nocardia</taxon>
    </lineage>
</organism>
<keyword evidence="1" id="KW-0812">Transmembrane</keyword>